<comment type="catalytic activity">
    <reaction evidence="21">
        <text>DNA(n) + a 2'-deoxyribonucleoside 5'-triphosphate = DNA(n+1) + diphosphate</text>
        <dbReference type="Rhea" id="RHEA:22508"/>
        <dbReference type="Rhea" id="RHEA-COMP:17339"/>
        <dbReference type="Rhea" id="RHEA-COMP:17340"/>
        <dbReference type="ChEBI" id="CHEBI:33019"/>
        <dbReference type="ChEBI" id="CHEBI:61560"/>
        <dbReference type="ChEBI" id="CHEBI:173112"/>
        <dbReference type="EC" id="2.7.7.7"/>
    </reaction>
</comment>
<dbReference type="EC" id="2.7.7.7" evidence="3"/>
<dbReference type="InterPro" id="IPR050243">
    <property type="entry name" value="PHP_phosphatase"/>
</dbReference>
<evidence type="ECO:0000259" key="24">
    <source>
        <dbReference type="SMART" id="SM00483"/>
    </source>
</evidence>
<dbReference type="SUPFAM" id="SSF81301">
    <property type="entry name" value="Nucleotidyltransferase"/>
    <property type="match status" value="1"/>
</dbReference>
<dbReference type="CDD" id="cd07436">
    <property type="entry name" value="PHP_PolX"/>
    <property type="match status" value="1"/>
</dbReference>
<dbReference type="PIRSF" id="PIRSF005047">
    <property type="entry name" value="UCP005047_YshC"/>
    <property type="match status" value="1"/>
</dbReference>
<dbReference type="GO" id="GO:0042578">
    <property type="term" value="F:phosphoric ester hydrolase activity"/>
    <property type="evidence" value="ECO:0007669"/>
    <property type="project" value="TreeGrafter"/>
</dbReference>
<dbReference type="InterPro" id="IPR002008">
    <property type="entry name" value="DNA_pol_X_beta-like"/>
</dbReference>
<dbReference type="SMART" id="SM00278">
    <property type="entry name" value="HhH1"/>
    <property type="match status" value="3"/>
</dbReference>
<dbReference type="GO" id="GO:0006281">
    <property type="term" value="P:DNA repair"/>
    <property type="evidence" value="ECO:0007669"/>
    <property type="project" value="UniProtKB-KW"/>
</dbReference>
<evidence type="ECO:0000256" key="12">
    <source>
        <dbReference type="ARBA" id="ARBA00022843"/>
    </source>
</evidence>
<dbReference type="AlphaFoldDB" id="A0A7D4BF02"/>
<dbReference type="InterPro" id="IPR004013">
    <property type="entry name" value="PHP_dom"/>
</dbReference>
<keyword evidence="26" id="KW-1185">Reference proteome</keyword>
<keyword evidence="14" id="KW-0915">Sodium</keyword>
<feature type="domain" description="Helix-hairpin-helix DNA-binding motif class 1" evidence="22">
    <location>
        <begin position="125"/>
        <end position="144"/>
    </location>
</feature>
<dbReference type="InterPro" id="IPR010996">
    <property type="entry name" value="HHH_MUS81"/>
</dbReference>
<name>A0A7D4BF02_9BACL</name>
<evidence type="ECO:0000313" key="25">
    <source>
        <dbReference type="EMBL" id="QKG84012.1"/>
    </source>
</evidence>
<dbReference type="GO" id="GO:0003887">
    <property type="term" value="F:DNA-directed DNA polymerase activity"/>
    <property type="evidence" value="ECO:0007669"/>
    <property type="project" value="UniProtKB-KW"/>
</dbReference>
<dbReference type="Gene3D" id="3.30.460.10">
    <property type="entry name" value="Beta Polymerase, domain 2"/>
    <property type="match status" value="1"/>
</dbReference>
<proteinExistence type="predicted"/>
<evidence type="ECO:0000256" key="19">
    <source>
        <dbReference type="ARBA" id="ARBA00044678"/>
    </source>
</evidence>
<keyword evidence="15" id="KW-0234">DNA repair</keyword>
<dbReference type="InterPro" id="IPR003141">
    <property type="entry name" value="Pol/His_phosphatase_N"/>
</dbReference>
<comment type="catalytic activity">
    <reaction evidence="19">
        <text>a 5'-end 2'-deoxyribose-2'-deoxyribonucleotide-DNA = (2E,4S)-4-hydroxypenten-2-al-5-phosphate + a 5'-end 5'-phospho-2'-deoxyribonucleoside-DNA + H(+)</text>
        <dbReference type="Rhea" id="RHEA:76255"/>
        <dbReference type="Rhea" id="RHEA-COMP:13180"/>
        <dbReference type="Rhea" id="RHEA-COMP:18657"/>
        <dbReference type="ChEBI" id="CHEBI:15378"/>
        <dbReference type="ChEBI" id="CHEBI:136412"/>
        <dbReference type="ChEBI" id="CHEBI:195194"/>
        <dbReference type="ChEBI" id="CHEBI:195195"/>
    </reaction>
</comment>
<dbReference type="Pfam" id="PF02811">
    <property type="entry name" value="PHP"/>
    <property type="match status" value="1"/>
</dbReference>
<evidence type="ECO:0000256" key="9">
    <source>
        <dbReference type="ARBA" id="ARBA00022695"/>
    </source>
</evidence>
<evidence type="ECO:0000256" key="14">
    <source>
        <dbReference type="ARBA" id="ARBA00023053"/>
    </source>
</evidence>
<dbReference type="FunFam" id="3.20.20.140:FF:000047">
    <property type="entry name" value="PHP domain-containing protein"/>
    <property type="match status" value="1"/>
</dbReference>
<dbReference type="EMBL" id="CP048104">
    <property type="protein sequence ID" value="QKG84012.1"/>
    <property type="molecule type" value="Genomic_DNA"/>
</dbReference>
<dbReference type="Gene3D" id="3.20.20.140">
    <property type="entry name" value="Metal-dependent hydrolases"/>
    <property type="match status" value="1"/>
</dbReference>
<evidence type="ECO:0000256" key="1">
    <source>
        <dbReference type="ARBA" id="ARBA00001946"/>
    </source>
</evidence>
<dbReference type="NCBIfam" id="NF005928">
    <property type="entry name" value="PRK07945.1"/>
    <property type="match status" value="1"/>
</dbReference>
<keyword evidence="12" id="KW-0832">Ubl conjugation</keyword>
<dbReference type="SUPFAM" id="SSF158702">
    <property type="entry name" value="Sec63 N-terminal domain-like"/>
    <property type="match status" value="1"/>
</dbReference>
<dbReference type="GO" id="GO:0003677">
    <property type="term" value="F:DNA binding"/>
    <property type="evidence" value="ECO:0007669"/>
    <property type="project" value="InterPro"/>
</dbReference>
<feature type="domain" description="Helix-hairpin-helix DNA-binding motif class 1" evidence="22">
    <location>
        <begin position="53"/>
        <end position="69"/>
    </location>
</feature>
<evidence type="ECO:0000259" key="23">
    <source>
        <dbReference type="SMART" id="SM00481"/>
    </source>
</evidence>
<dbReference type="PRINTS" id="PR00870">
    <property type="entry name" value="DNAPOLXBETA"/>
</dbReference>
<dbReference type="InterPro" id="IPR047967">
    <property type="entry name" value="PolX_PHP"/>
</dbReference>
<keyword evidence="10" id="KW-0235">DNA replication</keyword>
<dbReference type="InterPro" id="IPR027421">
    <property type="entry name" value="DNA_pol_lamdba_lyase_dom_sf"/>
</dbReference>
<dbReference type="Gene3D" id="1.10.150.110">
    <property type="entry name" value="DNA polymerase beta, N-terminal domain-like"/>
    <property type="match status" value="1"/>
</dbReference>
<keyword evidence="25" id="KW-0378">Hydrolase</keyword>
<dbReference type="Pfam" id="PF14791">
    <property type="entry name" value="DNA_pol_B_thumb"/>
    <property type="match status" value="1"/>
</dbReference>
<dbReference type="SMART" id="SM00481">
    <property type="entry name" value="POLIIIAc"/>
    <property type="match status" value="1"/>
</dbReference>
<keyword evidence="11" id="KW-0227">DNA damage</keyword>
<comment type="cofactor">
    <cofactor evidence="1">
        <name>Mg(2+)</name>
        <dbReference type="ChEBI" id="CHEBI:18420"/>
    </cofactor>
</comment>
<organism evidence="25 26">
    <name type="scientific">Kroppenstedtia pulmonis</name>
    <dbReference type="NCBI Taxonomy" id="1380685"/>
    <lineage>
        <taxon>Bacteria</taxon>
        <taxon>Bacillati</taxon>
        <taxon>Bacillota</taxon>
        <taxon>Bacilli</taxon>
        <taxon>Bacillales</taxon>
        <taxon>Thermoactinomycetaceae</taxon>
        <taxon>Kroppenstedtia</taxon>
    </lineage>
</organism>
<evidence type="ECO:0000259" key="22">
    <source>
        <dbReference type="SMART" id="SM00278"/>
    </source>
</evidence>
<dbReference type="GO" id="GO:0008270">
    <property type="term" value="F:zinc ion binding"/>
    <property type="evidence" value="ECO:0007669"/>
    <property type="project" value="TreeGrafter"/>
</dbReference>
<comment type="catalytic activity">
    <reaction evidence="18">
        <text>2'-deoxyribonucleotide-(2'-deoxyribose 5'-phosphate)-2'-deoxyribonucleotide-DNA = a 3'-end 2'-deoxyribonucleotide-(2,3-dehydro-2,3-deoxyribose 5'-phosphate)-DNA + a 5'-end 5'-phospho-2'-deoxyribonucleoside-DNA + H(+)</text>
        <dbReference type="Rhea" id="RHEA:66592"/>
        <dbReference type="Rhea" id="RHEA-COMP:13180"/>
        <dbReference type="Rhea" id="RHEA-COMP:16897"/>
        <dbReference type="Rhea" id="RHEA-COMP:17067"/>
        <dbReference type="ChEBI" id="CHEBI:15378"/>
        <dbReference type="ChEBI" id="CHEBI:136412"/>
        <dbReference type="ChEBI" id="CHEBI:157695"/>
        <dbReference type="ChEBI" id="CHEBI:167181"/>
        <dbReference type="EC" id="4.2.99.18"/>
    </reaction>
</comment>
<dbReference type="EC" id="4.2.99.18" evidence="4"/>
<evidence type="ECO:0000313" key="26">
    <source>
        <dbReference type="Proteomes" id="UP000503088"/>
    </source>
</evidence>
<evidence type="ECO:0000256" key="8">
    <source>
        <dbReference type="ARBA" id="ARBA00022679"/>
    </source>
</evidence>
<evidence type="ECO:0000256" key="4">
    <source>
        <dbReference type="ARBA" id="ARBA00012720"/>
    </source>
</evidence>
<evidence type="ECO:0000256" key="2">
    <source>
        <dbReference type="ARBA" id="ARBA00004496"/>
    </source>
</evidence>
<evidence type="ECO:0000256" key="17">
    <source>
        <dbReference type="ARBA" id="ARBA00035726"/>
    </source>
</evidence>
<accession>A0A7D4BF02</accession>
<evidence type="ECO:0000256" key="3">
    <source>
        <dbReference type="ARBA" id="ARBA00012417"/>
    </source>
</evidence>
<reference evidence="25 26" key="1">
    <citation type="submission" date="2020-01" db="EMBL/GenBank/DDBJ databases">
        <authorList>
            <person name="Gulvik C.A."/>
            <person name="Batra D.G."/>
        </authorList>
    </citation>
    <scope>NUCLEOTIDE SEQUENCE [LARGE SCALE GENOMIC DNA]</scope>
    <source>
        <strain evidence="25 26">W9323</strain>
    </source>
</reference>
<dbReference type="GO" id="GO:0140078">
    <property type="term" value="F:class I DNA-(apurinic or apyrimidinic site) endonuclease activity"/>
    <property type="evidence" value="ECO:0007669"/>
    <property type="project" value="UniProtKB-EC"/>
</dbReference>
<dbReference type="SMART" id="SM00483">
    <property type="entry name" value="POLXc"/>
    <property type="match status" value="1"/>
</dbReference>
<keyword evidence="7" id="KW-0237">DNA synthesis</keyword>
<dbReference type="InterPro" id="IPR043519">
    <property type="entry name" value="NT_sf"/>
</dbReference>
<evidence type="ECO:0000256" key="21">
    <source>
        <dbReference type="ARBA" id="ARBA00049244"/>
    </source>
</evidence>
<sequence length="576" mass="65220">MADQKQVASLLKRLADLMELDGENSFKVNAYRRAARAVENSRVALDALEGGPEALPGVGKGTAAVIKEIMETGRLEQLEALRQKLPKGLPELMNIPGLGPKSIYGLHSRLGITDLDELERAGEEKQIRKLPGFGEKKEKNILEEIRRYRKRPTRHLLVDALRVAQGFLDHLRGREDVTQAEMAGSLRRMKETVKDIDLVVATEYPVEVGNEIVSMPGVSKVISHGETKVSVWVSTEEFEIQVDVRLVPPEQFITTLHHFTGSKEHNVRIRQRAKEFGWKVSEYGIYDPDTGKELTLDREEALYHQLQLPYVIPEMREDRGEFDRNASDLPKPLTIEQYRGDLHMHTRWSDGTSSVREMALAAQELGYEYICITDHSQSLKVAGGLSVDDLRRQREEIEKVNEELKGITVLSGVEMDILPDGQLDYPDEVLQELDLVIASIHSSFHQDKETMTRRILQAVEHPCVHVIAHPTGRIINRRDSYQVDLDEVFEAAARTGTALELNANPHRLDLSDLNIKKAKEIDGLYFSINTDAHSPQAFHSIELGMATARRGWLEAKDVINTFPLDQLRKWLHGKKK</sequence>
<dbReference type="InterPro" id="IPR016195">
    <property type="entry name" value="Pol/histidinol_Pase-like"/>
</dbReference>
<evidence type="ECO:0000256" key="11">
    <source>
        <dbReference type="ARBA" id="ARBA00022763"/>
    </source>
</evidence>
<evidence type="ECO:0000256" key="20">
    <source>
        <dbReference type="ARBA" id="ARBA00045548"/>
    </source>
</evidence>
<evidence type="ECO:0000256" key="18">
    <source>
        <dbReference type="ARBA" id="ARBA00044632"/>
    </source>
</evidence>
<dbReference type="KEGG" id="kpul:GXN76_05690"/>
<dbReference type="PANTHER" id="PTHR36928:SF1">
    <property type="entry name" value="PHOSPHATASE YCDX-RELATED"/>
    <property type="match status" value="1"/>
</dbReference>
<evidence type="ECO:0000256" key="6">
    <source>
        <dbReference type="ARBA" id="ARBA00022481"/>
    </source>
</evidence>
<dbReference type="PANTHER" id="PTHR36928">
    <property type="entry name" value="PHOSPHATASE YCDX-RELATED"/>
    <property type="match status" value="1"/>
</dbReference>
<evidence type="ECO:0000256" key="16">
    <source>
        <dbReference type="ARBA" id="ARBA00035717"/>
    </source>
</evidence>
<protein>
    <recommendedName>
        <fullName evidence="5">DNA polymerase beta</fullName>
        <ecNumber evidence="3">2.7.7.7</ecNumber>
        <ecNumber evidence="4">4.2.99.18</ecNumber>
    </recommendedName>
    <alternativeName>
        <fullName evidence="16">5'-deoxyribose-phosphate lyase</fullName>
    </alternativeName>
    <alternativeName>
        <fullName evidence="17">AP lyase</fullName>
    </alternativeName>
</protein>
<dbReference type="SUPFAM" id="SSF89550">
    <property type="entry name" value="PHP domain-like"/>
    <property type="match status" value="1"/>
</dbReference>
<dbReference type="Pfam" id="PF14716">
    <property type="entry name" value="HHH_8"/>
    <property type="match status" value="1"/>
</dbReference>
<feature type="domain" description="Helix-hairpin-helix DNA-binding motif class 1" evidence="22">
    <location>
        <begin position="90"/>
        <end position="109"/>
    </location>
</feature>
<comment type="subcellular location">
    <subcellularLocation>
        <location evidence="2">Cytoplasm</location>
    </subcellularLocation>
</comment>
<keyword evidence="8" id="KW-0808">Transferase</keyword>
<evidence type="ECO:0000256" key="10">
    <source>
        <dbReference type="ARBA" id="ARBA00022705"/>
    </source>
</evidence>
<dbReference type="InterPro" id="IPR002054">
    <property type="entry name" value="DNA-dir_DNA_pol_X"/>
</dbReference>
<dbReference type="CDD" id="cd00141">
    <property type="entry name" value="NT_POLXc"/>
    <property type="match status" value="1"/>
</dbReference>
<dbReference type="Pfam" id="PF14520">
    <property type="entry name" value="HHH_5"/>
    <property type="match status" value="1"/>
</dbReference>
<comment type="function">
    <text evidence="20">Repair polymerase that plays a key role in base-excision repair. During this process, the damaged base is excised by specific DNA glycosylases, the DNA backbone is nicked at the abasic site by an apurinic/apyrimidic (AP) endonuclease, and POLB removes 5'-deoxyribose-phosphate from the preincised AP site acting as a 5'-deoxyribose-phosphate lyase (5'-dRP lyase); through its DNA polymerase activity, it adds one nucleotide to the 3' end of the arising single-nucleotide gap. Conducts 'gap-filling' DNA synthesis in a stepwise distributive fashion rather than in a processive fashion as for other DNA polymerases. It is also able to cleave sugar-phosphate bonds 3' to an intact AP site, acting as an AP lyase.</text>
</comment>
<dbReference type="NCBIfam" id="NF006375">
    <property type="entry name" value="PRK08609.1"/>
    <property type="match status" value="1"/>
</dbReference>
<dbReference type="Gene3D" id="3.30.210.10">
    <property type="entry name" value="DNA polymerase, thumb domain"/>
    <property type="match status" value="1"/>
</dbReference>
<dbReference type="Proteomes" id="UP000503088">
    <property type="component" value="Chromosome"/>
</dbReference>
<gene>
    <name evidence="25" type="primary">polX</name>
    <name evidence="25" type="ORF">GXN76_05690</name>
</gene>
<feature type="domain" description="DNA-directed DNA polymerase X" evidence="24">
    <location>
        <begin position="1"/>
        <end position="317"/>
    </location>
</feature>
<keyword evidence="13" id="KW-0239">DNA-directed DNA polymerase</keyword>
<dbReference type="RefSeq" id="WP_173221294.1">
    <property type="nucleotide sequence ID" value="NZ_CP048104.1"/>
</dbReference>
<dbReference type="GO" id="GO:0004527">
    <property type="term" value="F:exonuclease activity"/>
    <property type="evidence" value="ECO:0007669"/>
    <property type="project" value="UniProtKB-KW"/>
</dbReference>
<evidence type="ECO:0000256" key="15">
    <source>
        <dbReference type="ARBA" id="ARBA00023204"/>
    </source>
</evidence>
<evidence type="ECO:0000256" key="7">
    <source>
        <dbReference type="ARBA" id="ARBA00022634"/>
    </source>
</evidence>
<keyword evidence="25" id="KW-0269">Exonuclease</keyword>
<dbReference type="SUPFAM" id="SSF47802">
    <property type="entry name" value="DNA polymerase beta, N-terminal domain-like"/>
    <property type="match status" value="1"/>
</dbReference>
<keyword evidence="6" id="KW-0488">Methylation</keyword>
<evidence type="ECO:0000256" key="5">
    <source>
        <dbReference type="ARBA" id="ARBA00020020"/>
    </source>
</evidence>
<dbReference type="InterPro" id="IPR029398">
    <property type="entry name" value="PolB_thumb"/>
</dbReference>
<evidence type="ECO:0000256" key="13">
    <source>
        <dbReference type="ARBA" id="ARBA00022932"/>
    </source>
</evidence>
<feature type="domain" description="Polymerase/histidinol phosphatase N-terminal" evidence="23">
    <location>
        <begin position="340"/>
        <end position="419"/>
    </location>
</feature>
<dbReference type="GO" id="GO:0005829">
    <property type="term" value="C:cytosol"/>
    <property type="evidence" value="ECO:0007669"/>
    <property type="project" value="TreeGrafter"/>
</dbReference>
<dbReference type="InterPro" id="IPR022311">
    <property type="entry name" value="PolX-like"/>
</dbReference>
<keyword evidence="9" id="KW-0548">Nucleotidyltransferase</keyword>
<dbReference type="InterPro" id="IPR003583">
    <property type="entry name" value="Hlx-hairpin-Hlx_DNA-bd_motif"/>
</dbReference>
<keyword evidence="25" id="KW-0540">Nuclease</keyword>
<dbReference type="Gene3D" id="1.10.150.20">
    <property type="entry name" value="5' to 3' exonuclease, C-terminal subdomain"/>
    <property type="match status" value="1"/>
</dbReference>
<dbReference type="InterPro" id="IPR037160">
    <property type="entry name" value="DNA_Pol_thumb_sf"/>
</dbReference>